<evidence type="ECO:0000256" key="2">
    <source>
        <dbReference type="ARBA" id="ARBA00022519"/>
    </source>
</evidence>
<keyword evidence="3" id="KW-0479">Metal-binding</keyword>
<comment type="caution">
    <text evidence="8">The sequence shown here is derived from an EMBL/GenBank/DDBJ whole genome shotgun (WGS) entry which is preliminary data.</text>
</comment>
<dbReference type="GO" id="GO:0016020">
    <property type="term" value="C:membrane"/>
    <property type="evidence" value="ECO:0007669"/>
    <property type="project" value="GOC"/>
</dbReference>
<evidence type="ECO:0000256" key="1">
    <source>
        <dbReference type="ARBA" id="ARBA00022475"/>
    </source>
</evidence>
<dbReference type="InterPro" id="IPR004843">
    <property type="entry name" value="Calcineurin-like_PHP"/>
</dbReference>
<dbReference type="GO" id="GO:0008758">
    <property type="term" value="F:UDP-2,3-diacylglucosamine hydrolase activity"/>
    <property type="evidence" value="ECO:0007669"/>
    <property type="project" value="TreeGrafter"/>
</dbReference>
<keyword evidence="6" id="KW-0464">Manganese</keyword>
<dbReference type="InterPro" id="IPR029052">
    <property type="entry name" value="Metallo-depent_PP-like"/>
</dbReference>
<dbReference type="GO" id="GO:0046872">
    <property type="term" value="F:metal ion binding"/>
    <property type="evidence" value="ECO:0007669"/>
    <property type="project" value="UniProtKB-KW"/>
</dbReference>
<keyword evidence="4" id="KW-0378">Hydrolase</keyword>
<reference evidence="8" key="1">
    <citation type="journal article" date="2015" name="Nature">
        <title>Complex archaea that bridge the gap between prokaryotes and eukaryotes.</title>
        <authorList>
            <person name="Spang A."/>
            <person name="Saw J.H."/>
            <person name="Jorgensen S.L."/>
            <person name="Zaremba-Niedzwiedzka K."/>
            <person name="Martijn J."/>
            <person name="Lind A.E."/>
            <person name="van Eijk R."/>
            <person name="Schleper C."/>
            <person name="Guy L."/>
            <person name="Ettema T.J."/>
        </authorList>
    </citation>
    <scope>NUCLEOTIDE SEQUENCE</scope>
</reference>
<dbReference type="AlphaFoldDB" id="A0A0F9U3T5"/>
<dbReference type="PANTHER" id="PTHR34990">
    <property type="entry name" value="UDP-2,3-DIACYLGLUCOSAMINE HYDROLASE-RELATED"/>
    <property type="match status" value="1"/>
</dbReference>
<accession>A0A0F9U3T5</accession>
<dbReference type="PANTHER" id="PTHR34990:SF1">
    <property type="entry name" value="UDP-2,3-DIACYLGLUCOSAMINE HYDROLASE"/>
    <property type="match status" value="1"/>
</dbReference>
<keyword evidence="5" id="KW-0472">Membrane</keyword>
<protein>
    <recommendedName>
        <fullName evidence="7">Calcineurin-like phosphoesterase domain-containing protein</fullName>
    </recommendedName>
</protein>
<dbReference type="InterPro" id="IPR043461">
    <property type="entry name" value="LpxH-like"/>
</dbReference>
<evidence type="ECO:0000256" key="6">
    <source>
        <dbReference type="ARBA" id="ARBA00023211"/>
    </source>
</evidence>
<keyword evidence="2" id="KW-0997">Cell inner membrane</keyword>
<evidence type="ECO:0000256" key="3">
    <source>
        <dbReference type="ARBA" id="ARBA00022723"/>
    </source>
</evidence>
<sequence length="242" mass="27758">MCATTNSTNGHQRGYVVSDLHLFTHRTTANKRLSAIRDVAGRADFLVLNGDIFDFRWSTLDSLDQTAETAVDWLTTITLACNGCKVFYVLGNHDRFAFFAEHLDALAAHTDNFHWHPTHVRIGRCLFLHGDLAFDRRCPDPFGRPMLPPEHQRGRAMNLGYRVIVATRAHRFTQPFYHPRRCARRILSCLDRHHPTLGEGLTDVYFGHTHRTFVNFRHNGVAFHNTGSSIRHLRSILLRAYA</sequence>
<dbReference type="SUPFAM" id="SSF56300">
    <property type="entry name" value="Metallo-dependent phosphatases"/>
    <property type="match status" value="1"/>
</dbReference>
<gene>
    <name evidence="8" type="ORF">LCGC14_0254260</name>
</gene>
<dbReference type="GO" id="GO:0009245">
    <property type="term" value="P:lipid A biosynthetic process"/>
    <property type="evidence" value="ECO:0007669"/>
    <property type="project" value="TreeGrafter"/>
</dbReference>
<evidence type="ECO:0000256" key="4">
    <source>
        <dbReference type="ARBA" id="ARBA00022801"/>
    </source>
</evidence>
<evidence type="ECO:0000259" key="7">
    <source>
        <dbReference type="Pfam" id="PF00149"/>
    </source>
</evidence>
<evidence type="ECO:0000313" key="8">
    <source>
        <dbReference type="EMBL" id="KKN87895.1"/>
    </source>
</evidence>
<feature type="domain" description="Calcineurin-like phosphoesterase" evidence="7">
    <location>
        <begin position="16"/>
        <end position="210"/>
    </location>
</feature>
<organism evidence="8">
    <name type="scientific">marine sediment metagenome</name>
    <dbReference type="NCBI Taxonomy" id="412755"/>
    <lineage>
        <taxon>unclassified sequences</taxon>
        <taxon>metagenomes</taxon>
        <taxon>ecological metagenomes</taxon>
    </lineage>
</organism>
<dbReference type="Gene3D" id="3.60.21.10">
    <property type="match status" value="1"/>
</dbReference>
<dbReference type="Pfam" id="PF00149">
    <property type="entry name" value="Metallophos"/>
    <property type="match status" value="1"/>
</dbReference>
<keyword evidence="1" id="KW-1003">Cell membrane</keyword>
<dbReference type="EMBL" id="LAZR01000133">
    <property type="protein sequence ID" value="KKN87895.1"/>
    <property type="molecule type" value="Genomic_DNA"/>
</dbReference>
<evidence type="ECO:0000256" key="5">
    <source>
        <dbReference type="ARBA" id="ARBA00023136"/>
    </source>
</evidence>
<proteinExistence type="predicted"/>
<name>A0A0F9U3T5_9ZZZZ</name>